<sequence>MATITNKRTEKIRVFLFFFVLFIFSCSLVLFPRVAVPICVAYVISLIFGPAIPFIMRLGIRRTMAVNIIFFGFLFIFSYPLVRVTPVITSEAQNLQYYLPKVERFIKSEYRGLTKKVEEKTGYVVGNEILIDTLKFAKDSTTNILLKVPKYVGNFLEWIFLVPLFVFFMLKDGKSFKKKFLRIVPNSIFERVYYLSHQFNRQLGDYIFAKFVEASLVGVIITTGLMILDVRFGILLGIVAGVTNVIPYLGPILGTVPAIIFGLVEYGWGPTFGAIVILYSVANAIDIALVFPILVSKIVNLHPLIVVISVILGSTFLGVLGMVVSIPVAAALKLICIEIYNEVYGVKSQ</sequence>
<dbReference type="PANTHER" id="PTHR21716:SF53">
    <property type="entry name" value="PERMEASE PERM-RELATED"/>
    <property type="match status" value="1"/>
</dbReference>
<dbReference type="PROSITE" id="PS51257">
    <property type="entry name" value="PROKAR_LIPOPROTEIN"/>
    <property type="match status" value="1"/>
</dbReference>
<feature type="transmembrane region" description="Helical" evidence="8">
    <location>
        <begin position="65"/>
        <end position="82"/>
    </location>
</feature>
<evidence type="ECO:0000313" key="10">
    <source>
        <dbReference type="Proteomes" id="UP000196531"/>
    </source>
</evidence>
<feature type="transmembrane region" description="Helical" evidence="8">
    <location>
        <begin position="276"/>
        <end position="295"/>
    </location>
</feature>
<evidence type="ECO:0000256" key="7">
    <source>
        <dbReference type="ARBA" id="ARBA00023136"/>
    </source>
</evidence>
<protein>
    <recommendedName>
        <fullName evidence="11">AI-2E family transporter</fullName>
    </recommendedName>
</protein>
<comment type="similarity">
    <text evidence="2">Belongs to the autoinducer-2 exporter (AI-2E) (TC 2.A.86) family.</text>
</comment>
<feature type="transmembrane region" description="Helical" evidence="8">
    <location>
        <begin position="151"/>
        <end position="170"/>
    </location>
</feature>
<keyword evidence="3" id="KW-0813">Transport</keyword>
<evidence type="ECO:0000256" key="3">
    <source>
        <dbReference type="ARBA" id="ARBA00022448"/>
    </source>
</evidence>
<feature type="transmembrane region" description="Helical" evidence="8">
    <location>
        <begin position="234"/>
        <end position="264"/>
    </location>
</feature>
<gene>
    <name evidence="9" type="ORF">A9Q84_20340</name>
</gene>
<proteinExistence type="inferred from homology"/>
<evidence type="ECO:0008006" key="11">
    <source>
        <dbReference type="Google" id="ProtNLM"/>
    </source>
</evidence>
<feature type="transmembrane region" description="Helical" evidence="8">
    <location>
        <begin position="12"/>
        <end position="34"/>
    </location>
</feature>
<evidence type="ECO:0000256" key="2">
    <source>
        <dbReference type="ARBA" id="ARBA00009773"/>
    </source>
</evidence>
<dbReference type="AlphaFoldDB" id="A0A1Y5F1F2"/>
<keyword evidence="4" id="KW-1003">Cell membrane</keyword>
<dbReference type="InterPro" id="IPR002549">
    <property type="entry name" value="AI-2E-like"/>
</dbReference>
<keyword evidence="7 8" id="KW-0472">Membrane</keyword>
<dbReference type="PANTHER" id="PTHR21716">
    <property type="entry name" value="TRANSMEMBRANE PROTEIN"/>
    <property type="match status" value="1"/>
</dbReference>
<dbReference type="GO" id="GO:0055085">
    <property type="term" value="P:transmembrane transport"/>
    <property type="evidence" value="ECO:0007669"/>
    <property type="project" value="TreeGrafter"/>
</dbReference>
<organism evidence="9 10">
    <name type="scientific">Halobacteriovorax marinus</name>
    <dbReference type="NCBI Taxonomy" id="97084"/>
    <lineage>
        <taxon>Bacteria</taxon>
        <taxon>Pseudomonadati</taxon>
        <taxon>Bdellovibrionota</taxon>
        <taxon>Bacteriovoracia</taxon>
        <taxon>Bacteriovoracales</taxon>
        <taxon>Halobacteriovoraceae</taxon>
        <taxon>Halobacteriovorax</taxon>
    </lineage>
</organism>
<comment type="caution">
    <text evidence="9">The sequence shown here is derived from an EMBL/GenBank/DDBJ whole genome shotgun (WGS) entry which is preliminary data.</text>
</comment>
<dbReference type="Proteomes" id="UP000196531">
    <property type="component" value="Unassembled WGS sequence"/>
</dbReference>
<keyword evidence="5 8" id="KW-0812">Transmembrane</keyword>
<feature type="transmembrane region" description="Helical" evidence="8">
    <location>
        <begin position="40"/>
        <end position="58"/>
    </location>
</feature>
<evidence type="ECO:0000256" key="5">
    <source>
        <dbReference type="ARBA" id="ARBA00022692"/>
    </source>
</evidence>
<feature type="transmembrane region" description="Helical" evidence="8">
    <location>
        <begin position="207"/>
        <end position="228"/>
    </location>
</feature>
<evidence type="ECO:0000313" key="9">
    <source>
        <dbReference type="EMBL" id="OUR92865.1"/>
    </source>
</evidence>
<accession>A0A1Y5F1F2</accession>
<evidence type="ECO:0000256" key="6">
    <source>
        <dbReference type="ARBA" id="ARBA00022989"/>
    </source>
</evidence>
<evidence type="ECO:0000256" key="4">
    <source>
        <dbReference type="ARBA" id="ARBA00022475"/>
    </source>
</evidence>
<evidence type="ECO:0000256" key="1">
    <source>
        <dbReference type="ARBA" id="ARBA00004651"/>
    </source>
</evidence>
<dbReference type="Pfam" id="PF01594">
    <property type="entry name" value="AI-2E_transport"/>
    <property type="match status" value="1"/>
</dbReference>
<feature type="transmembrane region" description="Helical" evidence="8">
    <location>
        <begin position="301"/>
        <end position="324"/>
    </location>
</feature>
<keyword evidence="6 8" id="KW-1133">Transmembrane helix</keyword>
<dbReference type="EMBL" id="MAAO01000016">
    <property type="protein sequence ID" value="OUR92865.1"/>
    <property type="molecule type" value="Genomic_DNA"/>
</dbReference>
<reference evidence="10" key="1">
    <citation type="journal article" date="2017" name="Proc. Natl. Acad. Sci. U.S.A.">
        <title>Simulation of Deepwater Horizon oil plume reveals substrate specialization within a complex community of hydrocarbon-degraders.</title>
        <authorList>
            <person name="Hu P."/>
            <person name="Dubinsky E.A."/>
            <person name="Probst A.J."/>
            <person name="Wang J."/>
            <person name="Sieber C.M.K."/>
            <person name="Tom L.M."/>
            <person name="Gardinali P."/>
            <person name="Banfield J.F."/>
            <person name="Atlas R.M."/>
            <person name="Andersen G.L."/>
        </authorList>
    </citation>
    <scope>NUCLEOTIDE SEQUENCE [LARGE SCALE GENOMIC DNA]</scope>
</reference>
<name>A0A1Y5F1F2_9BACT</name>
<evidence type="ECO:0000256" key="8">
    <source>
        <dbReference type="SAM" id="Phobius"/>
    </source>
</evidence>
<dbReference type="GO" id="GO:0005886">
    <property type="term" value="C:plasma membrane"/>
    <property type="evidence" value="ECO:0007669"/>
    <property type="project" value="UniProtKB-SubCell"/>
</dbReference>
<comment type="subcellular location">
    <subcellularLocation>
        <location evidence="1">Cell membrane</location>
        <topology evidence="1">Multi-pass membrane protein</topology>
    </subcellularLocation>
</comment>